<proteinExistence type="predicted"/>
<evidence type="ECO:0000313" key="3">
    <source>
        <dbReference type="Proteomes" id="UP000011682"/>
    </source>
</evidence>
<organism evidence="2 3">
    <name type="scientific">Cystobacter fuscus (strain ATCC 25194 / DSM 2262 / NBRC 100088 / M29)</name>
    <dbReference type="NCBI Taxonomy" id="1242864"/>
    <lineage>
        <taxon>Bacteria</taxon>
        <taxon>Pseudomonadati</taxon>
        <taxon>Myxococcota</taxon>
        <taxon>Myxococcia</taxon>
        <taxon>Myxococcales</taxon>
        <taxon>Cystobacterineae</taxon>
        <taxon>Archangiaceae</taxon>
        <taxon>Cystobacter</taxon>
    </lineage>
</organism>
<gene>
    <name evidence="2" type="ORF">D187_010530</name>
</gene>
<reference evidence="2" key="1">
    <citation type="submission" date="2013-05" db="EMBL/GenBank/DDBJ databases">
        <title>Genome assembly of Cystobacter fuscus DSM 2262.</title>
        <authorList>
            <person name="Sharma G."/>
            <person name="Khatri I."/>
            <person name="Kaur C."/>
            <person name="Mayilraj S."/>
            <person name="Subramanian S."/>
        </authorList>
    </citation>
    <scope>NUCLEOTIDE SEQUENCE [LARGE SCALE GENOMIC DNA]</scope>
    <source>
        <strain evidence="2">DSM 2262</strain>
    </source>
</reference>
<evidence type="ECO:0000256" key="1">
    <source>
        <dbReference type="SAM" id="MobiDB-lite"/>
    </source>
</evidence>
<dbReference type="Proteomes" id="UP000011682">
    <property type="component" value="Unassembled WGS sequence"/>
</dbReference>
<dbReference type="EMBL" id="ANAH02000009">
    <property type="protein sequence ID" value="EPX61911.1"/>
    <property type="molecule type" value="Genomic_DNA"/>
</dbReference>
<dbReference type="AlphaFoldDB" id="S9PFQ2"/>
<name>S9PFQ2_CYSF2</name>
<accession>S9PFQ2</accession>
<evidence type="ECO:0000313" key="2">
    <source>
        <dbReference type="EMBL" id="EPX61911.1"/>
    </source>
</evidence>
<protein>
    <submittedName>
        <fullName evidence="2">Tetratricopeptide repeat domain protein</fullName>
    </submittedName>
</protein>
<sequence>MLEGSPESLLYLAPLAFADEHYAEAAAFAEGAAQAAPEAPLPRAAAAYLARVVRDGKRNVYVSATSAPADNQPPVRRSGGNNPFGFLKGEESQTLPWQP</sequence>
<dbReference type="RefSeq" id="WP_002626801.1">
    <property type="nucleotide sequence ID" value="NZ_ANAH02000009.1"/>
</dbReference>
<keyword evidence="3" id="KW-1185">Reference proteome</keyword>
<comment type="caution">
    <text evidence="2">The sequence shown here is derived from an EMBL/GenBank/DDBJ whole genome shotgun (WGS) entry which is preliminary data.</text>
</comment>
<feature type="region of interest" description="Disordered" evidence="1">
    <location>
        <begin position="64"/>
        <end position="99"/>
    </location>
</feature>